<evidence type="ECO:0000313" key="2">
    <source>
        <dbReference type="EMBL" id="WVZ91592.1"/>
    </source>
</evidence>
<dbReference type="PROSITE" id="PS50878">
    <property type="entry name" value="RT_POL"/>
    <property type="match status" value="1"/>
</dbReference>
<dbReference type="AlphaFoldDB" id="A0AAQ3UKG9"/>
<gene>
    <name evidence="2" type="ORF">U9M48_037742</name>
</gene>
<evidence type="ECO:0000259" key="1">
    <source>
        <dbReference type="PROSITE" id="PS50878"/>
    </source>
</evidence>
<accession>A0AAQ3UKG9</accession>
<organism evidence="2 3">
    <name type="scientific">Paspalum notatum var. saurae</name>
    <dbReference type="NCBI Taxonomy" id="547442"/>
    <lineage>
        <taxon>Eukaryota</taxon>
        <taxon>Viridiplantae</taxon>
        <taxon>Streptophyta</taxon>
        <taxon>Embryophyta</taxon>
        <taxon>Tracheophyta</taxon>
        <taxon>Spermatophyta</taxon>
        <taxon>Magnoliopsida</taxon>
        <taxon>Liliopsida</taxon>
        <taxon>Poales</taxon>
        <taxon>Poaceae</taxon>
        <taxon>PACMAD clade</taxon>
        <taxon>Panicoideae</taxon>
        <taxon>Andropogonodae</taxon>
        <taxon>Paspaleae</taxon>
        <taxon>Paspalinae</taxon>
        <taxon>Paspalum</taxon>
    </lineage>
</organism>
<dbReference type="InterPro" id="IPR043502">
    <property type="entry name" value="DNA/RNA_pol_sf"/>
</dbReference>
<proteinExistence type="predicted"/>
<evidence type="ECO:0000313" key="3">
    <source>
        <dbReference type="Proteomes" id="UP001341281"/>
    </source>
</evidence>
<protein>
    <recommendedName>
        <fullName evidence="1">Reverse transcriptase domain-containing protein</fullName>
    </recommendedName>
</protein>
<dbReference type="PANTHER" id="PTHR33116">
    <property type="entry name" value="REVERSE TRANSCRIPTASE ZINC-BINDING DOMAIN-CONTAINING PROTEIN-RELATED-RELATED"/>
    <property type="match status" value="1"/>
</dbReference>
<dbReference type="InterPro" id="IPR026960">
    <property type="entry name" value="RVT-Znf"/>
</dbReference>
<dbReference type="Pfam" id="PF13966">
    <property type="entry name" value="zf-RVT"/>
    <property type="match status" value="1"/>
</dbReference>
<dbReference type="EMBL" id="CP144753">
    <property type="protein sequence ID" value="WVZ91592.1"/>
    <property type="molecule type" value="Genomic_DNA"/>
</dbReference>
<dbReference type="Pfam" id="PF00078">
    <property type="entry name" value="RVT_1"/>
    <property type="match status" value="1"/>
</dbReference>
<keyword evidence="3" id="KW-1185">Reference proteome</keyword>
<dbReference type="InterPro" id="IPR000477">
    <property type="entry name" value="RT_dom"/>
</dbReference>
<dbReference type="CDD" id="cd01650">
    <property type="entry name" value="RT_nLTR_like"/>
    <property type="match status" value="1"/>
</dbReference>
<reference evidence="2 3" key="1">
    <citation type="submission" date="2024-02" db="EMBL/GenBank/DDBJ databases">
        <title>High-quality chromosome-scale genome assembly of Pensacola bahiagrass (Paspalum notatum Flugge var. saurae).</title>
        <authorList>
            <person name="Vega J.M."/>
            <person name="Podio M."/>
            <person name="Orjuela J."/>
            <person name="Siena L.A."/>
            <person name="Pessino S.C."/>
            <person name="Combes M.C."/>
            <person name="Mariac C."/>
            <person name="Albertini E."/>
            <person name="Pupilli F."/>
            <person name="Ortiz J.P.A."/>
            <person name="Leblanc O."/>
        </authorList>
    </citation>
    <scope>NUCLEOTIDE SEQUENCE [LARGE SCALE GENOMIC DNA]</scope>
    <source>
        <strain evidence="2">R1</strain>
        <tissue evidence="2">Leaf</tissue>
    </source>
</reference>
<name>A0AAQ3UKG9_PASNO</name>
<sequence>MAAFRAFYLTNGRSFSCLNSGLVVLLPKRQGASTPGDYRPIAMIHSFSKLVSKVLALRLAPFMKLLVRPNQTAFIRGRSILDSLKFVQCAAALFRKRRIPKMLFKLDISKAFDSLSWAFLLEVLAALGFNTRWHDWISILLSSALSQVLVNGSPSAKISHRRGVSQGDSLSPLLFVLAMDCLNRLIEQAVEAGALKRLELSQVKYHCSLYADDVILFASPTLLEASALKSLLHSFGVASGLSANLSKCSVTPISVPADDLVPVANALDYTMVDFPITYLGLLLSSSVLSRSQLHKLVDVVANRLPAALGPMLTRSGRLVWIKSVLTAVPLYAMMSDKLLDWACKEIEAICRRFFWAGKCAVSWAVVARPTTLGGLGWPTLSSLKENDRAWSALPIKVRKEARALFEASTLSVVGNGNNTLFWTDRWINGRTPSAIAPILFKFVRARAKRTRTVAEALPQRRWVSDIDGGLSVAAIVDYLRLWDALDGVNLVEVKDRIVWRWTSSGDYSAKSAYKKRWAPLRVRIFAWLACRGRLWTADRRRRHGLDANEHCFLCAAEPESCLHLLAACSYTSSVWTAIAEALSLPAPSSQGVQSIMAFWRRGRRRWPRDLRKGFDSLFMLVAWQLWKERNERCFRVSASS</sequence>
<dbReference type="PANTHER" id="PTHR33116:SF78">
    <property type="entry name" value="OS12G0587133 PROTEIN"/>
    <property type="match status" value="1"/>
</dbReference>
<dbReference type="Proteomes" id="UP001341281">
    <property type="component" value="Chromosome 09"/>
</dbReference>
<feature type="domain" description="Reverse transcriptase" evidence="1">
    <location>
        <begin position="7"/>
        <end position="283"/>
    </location>
</feature>
<dbReference type="SUPFAM" id="SSF56672">
    <property type="entry name" value="DNA/RNA polymerases"/>
    <property type="match status" value="1"/>
</dbReference>